<dbReference type="OrthoDB" id="67158at2"/>
<dbReference type="STRING" id="261654.GA0070611_4839"/>
<feature type="compositionally biased region" description="Low complexity" evidence="4">
    <location>
        <begin position="162"/>
        <end position="179"/>
    </location>
</feature>
<name>A0A1A9A3G3_9ACTN</name>
<dbReference type="PATRIC" id="fig|261654.4.peg.4905"/>
<dbReference type="PANTHER" id="PTHR38465:SF2">
    <property type="entry name" value="HTH-TYPE TRANSCRIPTIONAL REGULATOR MMPR5"/>
    <property type="match status" value="1"/>
</dbReference>
<dbReference type="GO" id="GO:0003700">
    <property type="term" value="F:DNA-binding transcription factor activity"/>
    <property type="evidence" value="ECO:0007669"/>
    <property type="project" value="InterPro"/>
</dbReference>
<dbReference type="Proteomes" id="UP000199385">
    <property type="component" value="Chromosome I"/>
</dbReference>
<dbReference type="InterPro" id="IPR036390">
    <property type="entry name" value="WH_DNA-bd_sf"/>
</dbReference>
<evidence type="ECO:0000259" key="5">
    <source>
        <dbReference type="Pfam" id="PF12802"/>
    </source>
</evidence>
<dbReference type="EMBL" id="LT594323">
    <property type="protein sequence ID" value="SBT50633.1"/>
    <property type="molecule type" value="Genomic_DNA"/>
</dbReference>
<evidence type="ECO:0000256" key="2">
    <source>
        <dbReference type="ARBA" id="ARBA00023125"/>
    </source>
</evidence>
<dbReference type="InterPro" id="IPR011991">
    <property type="entry name" value="ArsR-like_HTH"/>
</dbReference>
<protein>
    <submittedName>
        <fullName evidence="6">MarR family protein</fullName>
    </submittedName>
</protein>
<dbReference type="CDD" id="cd00090">
    <property type="entry name" value="HTH_ARSR"/>
    <property type="match status" value="1"/>
</dbReference>
<feature type="domain" description="HTH marR-type" evidence="5">
    <location>
        <begin position="27"/>
        <end position="85"/>
    </location>
</feature>
<keyword evidence="1" id="KW-0805">Transcription regulation</keyword>
<dbReference type="InterPro" id="IPR000835">
    <property type="entry name" value="HTH_MarR-typ"/>
</dbReference>
<organism evidence="6 7">
    <name type="scientific">Micromonospora auratinigra</name>
    <dbReference type="NCBI Taxonomy" id="261654"/>
    <lineage>
        <taxon>Bacteria</taxon>
        <taxon>Bacillati</taxon>
        <taxon>Actinomycetota</taxon>
        <taxon>Actinomycetes</taxon>
        <taxon>Micromonosporales</taxon>
        <taxon>Micromonosporaceae</taxon>
        <taxon>Micromonospora</taxon>
    </lineage>
</organism>
<dbReference type="Pfam" id="PF12802">
    <property type="entry name" value="MarR_2"/>
    <property type="match status" value="1"/>
</dbReference>
<feature type="region of interest" description="Disordered" evidence="4">
    <location>
        <begin position="154"/>
        <end position="179"/>
    </location>
</feature>
<keyword evidence="2" id="KW-0238">DNA-binding</keyword>
<keyword evidence="7" id="KW-1185">Reference proteome</keyword>
<proteinExistence type="predicted"/>
<dbReference type="PANTHER" id="PTHR38465">
    <property type="entry name" value="HTH-TYPE TRANSCRIPTIONAL REGULATOR MJ1563-RELATED"/>
    <property type="match status" value="1"/>
</dbReference>
<accession>A0A1A9A3G3</accession>
<dbReference type="InterPro" id="IPR036388">
    <property type="entry name" value="WH-like_DNA-bd_sf"/>
</dbReference>
<dbReference type="Gene3D" id="1.10.287.160">
    <property type="entry name" value="HR1 repeat"/>
    <property type="match status" value="1"/>
</dbReference>
<dbReference type="GO" id="GO:0003677">
    <property type="term" value="F:DNA binding"/>
    <property type="evidence" value="ECO:0007669"/>
    <property type="project" value="UniProtKB-KW"/>
</dbReference>
<dbReference type="AlphaFoldDB" id="A0A1A9A3G3"/>
<keyword evidence="3" id="KW-0804">Transcription</keyword>
<evidence type="ECO:0000313" key="7">
    <source>
        <dbReference type="Proteomes" id="UP000199385"/>
    </source>
</evidence>
<gene>
    <name evidence="6" type="ORF">GA0070611_4839</name>
</gene>
<dbReference type="SUPFAM" id="SSF46785">
    <property type="entry name" value="Winged helix' DNA-binding domain"/>
    <property type="match status" value="1"/>
</dbReference>
<sequence length="179" mass="19722">MAGPPHRDEDEVHHFVERMAMAWADVGFPRMAGRVLFTVMSADEPLTAGEIGERLGVSAAAVSGAVRYLTQFGMLVREPVKGSRRDRYRLPENAWYEATITKTGLYKNFIDIANGGVTALHGRTTPAGERVAEMRDFFLFVQEEIDALGERWRARRAATGHGPARPATEPATRPGPADD</sequence>
<evidence type="ECO:0000313" key="6">
    <source>
        <dbReference type="EMBL" id="SBT50633.1"/>
    </source>
</evidence>
<evidence type="ECO:0000256" key="1">
    <source>
        <dbReference type="ARBA" id="ARBA00023015"/>
    </source>
</evidence>
<dbReference type="InterPro" id="IPR052362">
    <property type="entry name" value="HTH-GbsR_regulator"/>
</dbReference>
<evidence type="ECO:0000256" key="3">
    <source>
        <dbReference type="ARBA" id="ARBA00023163"/>
    </source>
</evidence>
<reference evidence="7" key="1">
    <citation type="submission" date="2016-06" db="EMBL/GenBank/DDBJ databases">
        <authorList>
            <person name="Varghese N."/>
            <person name="Submissions Spin"/>
        </authorList>
    </citation>
    <scope>NUCLEOTIDE SEQUENCE [LARGE SCALE GENOMIC DNA]</scope>
    <source>
        <strain evidence="7">DSM 44815</strain>
    </source>
</reference>
<evidence type="ECO:0000256" key="4">
    <source>
        <dbReference type="SAM" id="MobiDB-lite"/>
    </source>
</evidence>
<dbReference type="Gene3D" id="1.10.10.10">
    <property type="entry name" value="Winged helix-like DNA-binding domain superfamily/Winged helix DNA-binding domain"/>
    <property type="match status" value="1"/>
</dbReference>